<reference evidence="2 3" key="1">
    <citation type="submission" date="2018-06" db="EMBL/GenBank/DDBJ databases">
        <title>Three novel Pseudomonas species isolated from symptomatic oak.</title>
        <authorList>
            <person name="Bueno-Gonzalez V."/>
            <person name="Brady C."/>
        </authorList>
    </citation>
    <scope>NUCLEOTIDE SEQUENCE [LARGE SCALE GENOMIC DNA]</scope>
    <source>
        <strain evidence="2 3">P17C</strain>
    </source>
</reference>
<protein>
    <submittedName>
        <fullName evidence="2">Uncharacterized protein</fullName>
    </submittedName>
</protein>
<feature type="transmembrane region" description="Helical" evidence="1">
    <location>
        <begin position="42"/>
        <end position="62"/>
    </location>
</feature>
<evidence type="ECO:0000313" key="2">
    <source>
        <dbReference type="EMBL" id="TBU99742.1"/>
    </source>
</evidence>
<comment type="caution">
    <text evidence="2">The sequence shown here is derived from an EMBL/GenBank/DDBJ whole genome shotgun (WGS) entry which is preliminary data.</text>
</comment>
<dbReference type="EMBL" id="QJUP01000001">
    <property type="protein sequence ID" value="TBU99742.1"/>
    <property type="molecule type" value="Genomic_DNA"/>
</dbReference>
<dbReference type="AlphaFoldDB" id="A0A4Q9RFE6"/>
<accession>A0A4Q9RFE6</accession>
<name>A0A4Q9RFE6_9GAMM</name>
<evidence type="ECO:0000256" key="1">
    <source>
        <dbReference type="SAM" id="Phobius"/>
    </source>
</evidence>
<dbReference type="Proteomes" id="UP000292639">
    <property type="component" value="Unassembled WGS sequence"/>
</dbReference>
<evidence type="ECO:0000313" key="3">
    <source>
        <dbReference type="Proteomes" id="UP000292639"/>
    </source>
</evidence>
<feature type="transmembrane region" description="Helical" evidence="1">
    <location>
        <begin position="15"/>
        <end position="35"/>
    </location>
</feature>
<keyword evidence="1" id="KW-1133">Transmembrane helix</keyword>
<keyword evidence="1" id="KW-0812">Transmembrane</keyword>
<sequence length="69" mass="7525">MGFGPYLEWGGNMQALWVTLGIICLGMLLLGIGFTRRDTPSGIALLWVGTLCMLSVIGYRILEAIKILP</sequence>
<organism evidence="2 3">
    <name type="scientific">Stutzerimonas kirkiae</name>
    <dbReference type="NCBI Taxonomy" id="2211392"/>
    <lineage>
        <taxon>Bacteria</taxon>
        <taxon>Pseudomonadati</taxon>
        <taxon>Pseudomonadota</taxon>
        <taxon>Gammaproteobacteria</taxon>
        <taxon>Pseudomonadales</taxon>
        <taxon>Pseudomonadaceae</taxon>
        <taxon>Stutzerimonas</taxon>
    </lineage>
</organism>
<proteinExistence type="predicted"/>
<keyword evidence="3" id="KW-1185">Reference proteome</keyword>
<gene>
    <name evidence="2" type="ORF">DNJ96_00085</name>
</gene>
<keyword evidence="1" id="KW-0472">Membrane</keyword>